<dbReference type="InterPro" id="IPR043604">
    <property type="entry name" value="DUF883_N"/>
</dbReference>
<comment type="similarity">
    <text evidence="2">Belongs to the ElaB/YgaM/YqjD family.</text>
</comment>
<dbReference type="PANTHER" id="PTHR35893">
    <property type="entry name" value="INNER MEMBRANE PROTEIN-RELATED"/>
    <property type="match status" value="1"/>
</dbReference>
<evidence type="ECO:0000256" key="2">
    <source>
        <dbReference type="ARBA" id="ARBA00010423"/>
    </source>
</evidence>
<evidence type="ECO:0000259" key="9">
    <source>
        <dbReference type="Pfam" id="PF05957"/>
    </source>
</evidence>
<feature type="domain" description="DUF883" evidence="10">
    <location>
        <begin position="74"/>
        <end position="103"/>
    </location>
</feature>
<keyword evidence="7" id="KW-0472">Membrane</keyword>
<dbReference type="PANTHER" id="PTHR35893:SF3">
    <property type="entry name" value="INNER MEMBRANE PROTEIN"/>
    <property type="match status" value="1"/>
</dbReference>
<evidence type="ECO:0000256" key="3">
    <source>
        <dbReference type="ARBA" id="ARBA00022475"/>
    </source>
</evidence>
<protein>
    <submittedName>
        <fullName evidence="11">PF05957 family protein</fullName>
    </submittedName>
</protein>
<keyword evidence="6" id="KW-1133">Transmembrane helix</keyword>
<keyword evidence="8" id="KW-0175">Coiled coil</keyword>
<evidence type="ECO:0000256" key="7">
    <source>
        <dbReference type="ARBA" id="ARBA00023136"/>
    </source>
</evidence>
<organism evidence="11 12">
    <name type="scientific">Pasteurella bettyae CCUG 2042</name>
    <dbReference type="NCBI Taxonomy" id="1095749"/>
    <lineage>
        <taxon>Bacteria</taxon>
        <taxon>Pseudomonadati</taxon>
        <taxon>Pseudomonadota</taxon>
        <taxon>Gammaproteobacteria</taxon>
        <taxon>Pasteurellales</taxon>
        <taxon>Pasteurellaceae</taxon>
        <taxon>Pasteurella</taxon>
    </lineage>
</organism>
<sequence length="103" mass="11505">MSKELDAKREELTNEIKEILKSAEALLDEKSETSTTELKRLRTQLNKQIDDVKGQLSNLKEETVESAKQVVKQTDILVQENPYKAIGVAGVVGLLLGVLISRR</sequence>
<evidence type="ECO:0000256" key="5">
    <source>
        <dbReference type="ARBA" id="ARBA00022692"/>
    </source>
</evidence>
<dbReference type="GO" id="GO:0043022">
    <property type="term" value="F:ribosome binding"/>
    <property type="evidence" value="ECO:0007669"/>
    <property type="project" value="InterPro"/>
</dbReference>
<dbReference type="Pfam" id="PF05957">
    <property type="entry name" value="DUF883"/>
    <property type="match status" value="1"/>
</dbReference>
<evidence type="ECO:0000259" key="10">
    <source>
        <dbReference type="Pfam" id="PF19029"/>
    </source>
</evidence>
<feature type="domain" description="DUF883" evidence="9">
    <location>
        <begin position="10"/>
        <end position="61"/>
    </location>
</feature>
<comment type="subcellular location">
    <subcellularLocation>
        <location evidence="1">Cell inner membrane</location>
        <topology evidence="1">Single-pass membrane protein</topology>
    </subcellularLocation>
</comment>
<dbReference type="PATRIC" id="fig|1095749.3.peg.1279"/>
<dbReference type="GO" id="GO:0005886">
    <property type="term" value="C:plasma membrane"/>
    <property type="evidence" value="ECO:0007669"/>
    <property type="project" value="UniProtKB-SubCell"/>
</dbReference>
<evidence type="ECO:0000256" key="4">
    <source>
        <dbReference type="ARBA" id="ARBA00022519"/>
    </source>
</evidence>
<name>I3DBJ8_9PAST</name>
<evidence type="ECO:0000256" key="6">
    <source>
        <dbReference type="ARBA" id="ARBA00022989"/>
    </source>
</evidence>
<evidence type="ECO:0000256" key="1">
    <source>
        <dbReference type="ARBA" id="ARBA00004377"/>
    </source>
</evidence>
<proteinExistence type="inferred from homology"/>
<dbReference type="EMBL" id="AJSX01000033">
    <property type="protein sequence ID" value="EIJ69091.1"/>
    <property type="molecule type" value="Genomic_DNA"/>
</dbReference>
<gene>
    <name evidence="11" type="ORF">HMPREF1052_0342</name>
</gene>
<dbReference type="Pfam" id="PF19029">
    <property type="entry name" value="DUF883_C"/>
    <property type="match status" value="1"/>
</dbReference>
<reference evidence="11 12" key="1">
    <citation type="submission" date="2012-03" db="EMBL/GenBank/DDBJ databases">
        <authorList>
            <person name="Harkins D.M."/>
            <person name="Madupu R."/>
            <person name="Durkin A.S."/>
            <person name="Torralba M."/>
            <person name="Methe B."/>
            <person name="Sutton G.G."/>
            <person name="Nelson K.E."/>
        </authorList>
    </citation>
    <scope>NUCLEOTIDE SEQUENCE [LARGE SCALE GENOMIC DNA]</scope>
    <source>
        <strain evidence="11 12">CCUG 2042</strain>
    </source>
</reference>
<feature type="coiled-coil region" evidence="8">
    <location>
        <begin position="2"/>
        <end position="62"/>
    </location>
</feature>
<evidence type="ECO:0000313" key="12">
    <source>
        <dbReference type="Proteomes" id="UP000006457"/>
    </source>
</evidence>
<dbReference type="RefSeq" id="WP_005760841.1">
    <property type="nucleotide sequence ID" value="NZ_AJSX01000033.1"/>
</dbReference>
<dbReference type="InterPro" id="IPR010279">
    <property type="entry name" value="YqjD/ElaB"/>
</dbReference>
<dbReference type="eggNOG" id="COG4575">
    <property type="taxonomic scope" value="Bacteria"/>
</dbReference>
<evidence type="ECO:0000256" key="8">
    <source>
        <dbReference type="SAM" id="Coils"/>
    </source>
</evidence>
<dbReference type="Proteomes" id="UP000006457">
    <property type="component" value="Unassembled WGS sequence"/>
</dbReference>
<comment type="caution">
    <text evidence="11">The sequence shown here is derived from an EMBL/GenBank/DDBJ whole genome shotgun (WGS) entry which is preliminary data.</text>
</comment>
<keyword evidence="3" id="KW-1003">Cell membrane</keyword>
<keyword evidence="4" id="KW-0997">Cell inner membrane</keyword>
<keyword evidence="12" id="KW-1185">Reference proteome</keyword>
<accession>I3DBJ8</accession>
<dbReference type="AlphaFoldDB" id="I3DBJ8"/>
<dbReference type="OrthoDB" id="5687816at2"/>
<dbReference type="InterPro" id="IPR043605">
    <property type="entry name" value="DUF883_C"/>
</dbReference>
<keyword evidence="5" id="KW-0812">Transmembrane</keyword>
<evidence type="ECO:0000313" key="11">
    <source>
        <dbReference type="EMBL" id="EIJ69091.1"/>
    </source>
</evidence>